<comment type="similarity">
    <text evidence="1">Belongs to the bacterial solute-binding protein 5 family.</text>
</comment>
<keyword evidence="2" id="KW-0813">Transport</keyword>
<dbReference type="GO" id="GO:0015833">
    <property type="term" value="P:peptide transport"/>
    <property type="evidence" value="ECO:0007669"/>
    <property type="project" value="TreeGrafter"/>
</dbReference>
<evidence type="ECO:0000256" key="1">
    <source>
        <dbReference type="ARBA" id="ARBA00005695"/>
    </source>
</evidence>
<evidence type="ECO:0000256" key="3">
    <source>
        <dbReference type="ARBA" id="ARBA00022729"/>
    </source>
</evidence>
<dbReference type="InterPro" id="IPR030678">
    <property type="entry name" value="Peptide/Ni-bd"/>
</dbReference>
<comment type="caution">
    <text evidence="5">The sequence shown here is derived from an EMBL/GenBank/DDBJ whole genome shotgun (WGS) entry which is preliminary data.</text>
</comment>
<dbReference type="AlphaFoldDB" id="U7VBM0"/>
<accession>U7VBM0</accession>
<name>U7VBM0_9FUSO</name>
<organism evidence="5 6">
    <name type="scientific">Cetobacterium somerae ATCC BAA-474</name>
    <dbReference type="NCBI Taxonomy" id="1319815"/>
    <lineage>
        <taxon>Bacteria</taxon>
        <taxon>Fusobacteriati</taxon>
        <taxon>Fusobacteriota</taxon>
        <taxon>Fusobacteriia</taxon>
        <taxon>Fusobacteriales</taxon>
        <taxon>Fusobacteriaceae</taxon>
        <taxon>Cetobacterium</taxon>
    </lineage>
</organism>
<evidence type="ECO:0000256" key="2">
    <source>
        <dbReference type="ARBA" id="ARBA00022448"/>
    </source>
</evidence>
<dbReference type="PANTHER" id="PTHR30290:SF9">
    <property type="entry name" value="OLIGOPEPTIDE-BINDING PROTEIN APPA"/>
    <property type="match status" value="1"/>
</dbReference>
<dbReference type="PROSITE" id="PS51257">
    <property type="entry name" value="PROKAR_LIPOPROTEIN"/>
    <property type="match status" value="1"/>
</dbReference>
<dbReference type="GO" id="GO:0043190">
    <property type="term" value="C:ATP-binding cassette (ABC) transporter complex"/>
    <property type="evidence" value="ECO:0007669"/>
    <property type="project" value="InterPro"/>
</dbReference>
<dbReference type="Pfam" id="PF00496">
    <property type="entry name" value="SBP_bac_5"/>
    <property type="match status" value="1"/>
</dbReference>
<gene>
    <name evidence="5" type="ORF">HMPREF0202_01944</name>
</gene>
<dbReference type="PANTHER" id="PTHR30290">
    <property type="entry name" value="PERIPLASMIC BINDING COMPONENT OF ABC TRANSPORTER"/>
    <property type="match status" value="1"/>
</dbReference>
<proteinExistence type="inferred from homology"/>
<keyword evidence="3" id="KW-0732">Signal</keyword>
<evidence type="ECO:0000313" key="6">
    <source>
        <dbReference type="Proteomes" id="UP000017081"/>
    </source>
</evidence>
<keyword evidence="6" id="KW-1185">Reference proteome</keyword>
<dbReference type="HOGENOM" id="CLU_017028_7_4_0"/>
<evidence type="ECO:0000313" key="5">
    <source>
        <dbReference type="EMBL" id="ERT68148.1"/>
    </source>
</evidence>
<dbReference type="Gene3D" id="3.90.76.10">
    <property type="entry name" value="Dipeptide-binding Protein, Domain 1"/>
    <property type="match status" value="1"/>
</dbReference>
<dbReference type="GO" id="GO:0042597">
    <property type="term" value="C:periplasmic space"/>
    <property type="evidence" value="ECO:0007669"/>
    <property type="project" value="UniProtKB-ARBA"/>
</dbReference>
<dbReference type="Gene3D" id="3.40.190.10">
    <property type="entry name" value="Periplasmic binding protein-like II"/>
    <property type="match status" value="1"/>
</dbReference>
<reference evidence="5 6" key="1">
    <citation type="submission" date="2013-08" db="EMBL/GenBank/DDBJ databases">
        <authorList>
            <person name="Weinstock G."/>
            <person name="Sodergren E."/>
            <person name="Wylie T."/>
            <person name="Fulton L."/>
            <person name="Fulton R."/>
            <person name="Fronick C."/>
            <person name="O'Laughlin M."/>
            <person name="Godfrey J."/>
            <person name="Miner T."/>
            <person name="Herter B."/>
            <person name="Appelbaum E."/>
            <person name="Cordes M."/>
            <person name="Lek S."/>
            <person name="Wollam A."/>
            <person name="Pepin K.H."/>
            <person name="Palsikar V.B."/>
            <person name="Mitreva M."/>
            <person name="Wilson R.K."/>
        </authorList>
    </citation>
    <scope>NUCLEOTIDE SEQUENCE [LARGE SCALE GENOMIC DNA]</scope>
    <source>
        <strain evidence="5 6">ATCC BAA-474</strain>
    </source>
</reference>
<sequence length="497" mass="55852">MKKLFIVFFTLGLVIFGGCGEKKSKEKEKLVFAQLSDPKTLDPQNSTDNYSQVAITQIYDRLFEIDEKNGTPVPSLVESYKKINDNILEIVLKKGVKFTNGDSLTAEDVKFTLERAKENPKVAHLYKMIKDVKVLNNNTLEIITEEPFAPLLNHLSHKSSSIINKKEVLKNSENYFNNPVATGPYKVQNWALGDSITLISNENYYKGSPKIKTVIIKAVPEENSRVIGLETGEIDMSLDIPAISWEELEKSGKAKVYSAPSTTTGYVGLNTKSPTLSNKLLRQIIAMAIDKESIVDTIYLGKTKVANQFLAPPVFGYNKDALPQEYNVEKAQQLLEENGLVGTKLKISVSSPERVQVATIIQDQLKKIGIDLEIELLEWGAFLSQTGSGNTDMFIMGWGPSTYDGDYGYYPNIHTSQMGSNGNRAFYSNPKIDSLLELARKENDIEKRKEYYKEIQEILNEDVPLIPLYHGNVVYGVNTNLKNVEATGYPEFYKYEF</sequence>
<dbReference type="InterPro" id="IPR000914">
    <property type="entry name" value="SBP_5_dom"/>
</dbReference>
<dbReference type="PIRSF" id="PIRSF002741">
    <property type="entry name" value="MppA"/>
    <property type="match status" value="1"/>
</dbReference>
<dbReference type="Gene3D" id="3.10.105.10">
    <property type="entry name" value="Dipeptide-binding Protein, Domain 3"/>
    <property type="match status" value="1"/>
</dbReference>
<dbReference type="SUPFAM" id="SSF53850">
    <property type="entry name" value="Periplasmic binding protein-like II"/>
    <property type="match status" value="1"/>
</dbReference>
<dbReference type="eggNOG" id="COG0747">
    <property type="taxonomic scope" value="Bacteria"/>
</dbReference>
<dbReference type="EMBL" id="AXZF01000078">
    <property type="protein sequence ID" value="ERT68148.1"/>
    <property type="molecule type" value="Genomic_DNA"/>
</dbReference>
<evidence type="ECO:0000259" key="4">
    <source>
        <dbReference type="Pfam" id="PF00496"/>
    </source>
</evidence>
<dbReference type="GO" id="GO:1904680">
    <property type="term" value="F:peptide transmembrane transporter activity"/>
    <property type="evidence" value="ECO:0007669"/>
    <property type="project" value="TreeGrafter"/>
</dbReference>
<dbReference type="Proteomes" id="UP000017081">
    <property type="component" value="Unassembled WGS sequence"/>
</dbReference>
<protein>
    <recommendedName>
        <fullName evidence="4">Solute-binding protein family 5 domain-containing protein</fullName>
    </recommendedName>
</protein>
<feature type="domain" description="Solute-binding protein family 5" evidence="4">
    <location>
        <begin position="71"/>
        <end position="418"/>
    </location>
</feature>
<dbReference type="PATRIC" id="fig|1319815.3.peg.1877"/>
<dbReference type="STRING" id="1319815.HMPREF0202_01944"/>
<dbReference type="InterPro" id="IPR039424">
    <property type="entry name" value="SBP_5"/>
</dbReference>
<dbReference type="RefSeq" id="WP_023051478.1">
    <property type="nucleotide sequence ID" value="NZ_CP173063.2"/>
</dbReference>